<dbReference type="PROSITE" id="PS51257">
    <property type="entry name" value="PROKAR_LIPOPROTEIN"/>
    <property type="match status" value="1"/>
</dbReference>
<dbReference type="Proteomes" id="UP000318946">
    <property type="component" value="Chromosome"/>
</dbReference>
<dbReference type="GeneID" id="78342555"/>
<sequence length="310" mass="35600">MKRILWIALAALLVAACGGKKSRPAQSSARPAPRTFRAVTVPSTVPPEERRAYLRDHYWDNFDFRDTTLLAEVDTVAMVRALFAYVANFVAPDDRAAIDTLMRRASASKPMTEYFAMLAERVLHDPNSPARNDELYIPVLEALVSSPWLDRWERIAPQHDLRMASQNRIGRPANDFRYTTADGATRRMYDIRAEYLLLFINNPGCNMCKTVREAISASPMLNELIERGKLKVLALFPDEDLTEWQEYRPQIPARWINAYDKGCVVRDRELYDLKAIPALYLLDRDKRVMVKDAVDVGLIEWAIDHDDRKN</sequence>
<dbReference type="InterPro" id="IPR033395">
    <property type="entry name" value="DUF5106"/>
</dbReference>
<reference evidence="4" key="1">
    <citation type="submission" date="2019-06" db="EMBL/GenBank/DDBJ databases">
        <title>Alistipes onderdonkii subsp. vulgaris subsp. nov., Alistipes dispar sp. nov. and Alistipes communis sp. nov., isolated from human faeces, and creation of Alistipes onderdonkii subsp. onderdonkii subsp. nov.</title>
        <authorList>
            <person name="Sakamoto M."/>
            <person name="Ikeyama N."/>
            <person name="Ogata Y."/>
            <person name="Suda W."/>
            <person name="Iino T."/>
            <person name="Hattori M."/>
            <person name="Ohkuma M."/>
        </authorList>
    </citation>
    <scope>NUCLEOTIDE SEQUENCE [LARGE SCALE GENOMIC DNA]</scope>
    <source>
        <strain evidence="4">5CBH24</strain>
    </source>
</reference>
<evidence type="ECO:0000256" key="1">
    <source>
        <dbReference type="SAM" id="SignalP"/>
    </source>
</evidence>
<protein>
    <recommendedName>
        <fullName evidence="2">DUF5106 domain-containing protein</fullName>
    </recommendedName>
</protein>
<feature type="domain" description="DUF5106" evidence="2">
    <location>
        <begin position="19"/>
        <end position="167"/>
    </location>
</feature>
<dbReference type="Pfam" id="PF17127">
    <property type="entry name" value="DUF5106"/>
    <property type="match status" value="1"/>
</dbReference>
<dbReference type="KEGG" id="acou:A5CBH24_18380"/>
<dbReference type="RefSeq" id="WP_141412949.1">
    <property type="nucleotide sequence ID" value="NZ_AP019735.1"/>
</dbReference>
<gene>
    <name evidence="3" type="ORF">A5CBH24_18380</name>
</gene>
<organism evidence="3 4">
    <name type="scientific">Alistipes communis</name>
    <dbReference type="NCBI Taxonomy" id="2585118"/>
    <lineage>
        <taxon>Bacteria</taxon>
        <taxon>Pseudomonadati</taxon>
        <taxon>Bacteroidota</taxon>
        <taxon>Bacteroidia</taxon>
        <taxon>Bacteroidales</taxon>
        <taxon>Rikenellaceae</taxon>
        <taxon>Alistipes</taxon>
    </lineage>
</organism>
<evidence type="ECO:0000313" key="4">
    <source>
        <dbReference type="Proteomes" id="UP000318946"/>
    </source>
</evidence>
<feature type="signal peptide" evidence="1">
    <location>
        <begin position="1"/>
        <end position="15"/>
    </location>
</feature>
<accession>A0A4Y1WUY9</accession>
<keyword evidence="4" id="KW-1185">Reference proteome</keyword>
<dbReference type="AlphaFoldDB" id="A0A4Y1WUY9"/>
<dbReference type="EMBL" id="AP019735">
    <property type="protein sequence ID" value="BBL04525.1"/>
    <property type="molecule type" value="Genomic_DNA"/>
</dbReference>
<dbReference type="SUPFAM" id="SSF52833">
    <property type="entry name" value="Thioredoxin-like"/>
    <property type="match status" value="1"/>
</dbReference>
<evidence type="ECO:0000313" key="3">
    <source>
        <dbReference type="EMBL" id="BBL04525.1"/>
    </source>
</evidence>
<dbReference type="InterPro" id="IPR036249">
    <property type="entry name" value="Thioredoxin-like_sf"/>
</dbReference>
<dbReference type="OrthoDB" id="9805634at2"/>
<name>A0A4Y1WUY9_9BACT</name>
<keyword evidence="1" id="KW-0732">Signal</keyword>
<evidence type="ECO:0000259" key="2">
    <source>
        <dbReference type="Pfam" id="PF17127"/>
    </source>
</evidence>
<feature type="chain" id="PRO_5021257417" description="DUF5106 domain-containing protein" evidence="1">
    <location>
        <begin position="16"/>
        <end position="310"/>
    </location>
</feature>
<dbReference type="Gene3D" id="3.40.30.10">
    <property type="entry name" value="Glutaredoxin"/>
    <property type="match status" value="1"/>
</dbReference>
<proteinExistence type="predicted"/>